<dbReference type="Proteomes" id="UP000095605">
    <property type="component" value="Unassembled WGS sequence"/>
</dbReference>
<keyword evidence="3" id="KW-0049">Antioxidant</keyword>
<dbReference type="GO" id="GO:0034599">
    <property type="term" value="P:cellular response to oxidative stress"/>
    <property type="evidence" value="ECO:0007669"/>
    <property type="project" value="InterPro"/>
</dbReference>
<name>A0A1E5RFX6_9ASCO</name>
<dbReference type="InterPro" id="IPR013766">
    <property type="entry name" value="Thioredoxin_domain"/>
</dbReference>
<dbReference type="PANTHER" id="PTHR10430:SF39">
    <property type="entry name" value="PEROXISOMAL MEMBRANE ASSOCIATED PROTEIN 20"/>
    <property type="match status" value="1"/>
</dbReference>
<keyword evidence="2" id="KW-0575">Peroxidase</keyword>
<feature type="domain" description="Thioredoxin" evidence="7">
    <location>
        <begin position="21"/>
        <end position="189"/>
    </location>
</feature>
<organism evidence="8 9">
    <name type="scientific">Hanseniaspora opuntiae</name>
    <dbReference type="NCBI Taxonomy" id="211096"/>
    <lineage>
        <taxon>Eukaryota</taxon>
        <taxon>Fungi</taxon>
        <taxon>Dikarya</taxon>
        <taxon>Ascomycota</taxon>
        <taxon>Saccharomycotina</taxon>
        <taxon>Saccharomycetes</taxon>
        <taxon>Saccharomycodales</taxon>
        <taxon>Saccharomycodaceae</taxon>
        <taxon>Hanseniaspora</taxon>
    </lineage>
</organism>
<evidence type="ECO:0000256" key="4">
    <source>
        <dbReference type="ARBA" id="ARBA00023002"/>
    </source>
</evidence>
<dbReference type="GO" id="GO:0008379">
    <property type="term" value="F:thioredoxin peroxidase activity"/>
    <property type="evidence" value="ECO:0007669"/>
    <property type="project" value="InterPro"/>
</dbReference>
<keyword evidence="4" id="KW-0560">Oxidoreductase</keyword>
<keyword evidence="9" id="KW-1185">Reference proteome</keyword>
<evidence type="ECO:0000256" key="5">
    <source>
        <dbReference type="ARBA" id="ARBA00023284"/>
    </source>
</evidence>
<sequence length="189" mass="20648">MFKTLSKQSQLIPKRFFKVGDKLTPSVPALSNGIFEDSPGNAINLGEVIANVNGKSVIVQLPGSFSPACTLTHIPGYLSKLKDFKAKGVDQILVTTVNDPFVTKAFKDLQLKIDPKSTEIPVRVFSDSKGEFAKFGDLLFEDSIKFFGNIRGYRAAIVVDNKGEVLKTFDEPDKVGVAETSAENVLKHI</sequence>
<evidence type="ECO:0000256" key="2">
    <source>
        <dbReference type="ARBA" id="ARBA00022559"/>
    </source>
</evidence>
<evidence type="ECO:0000256" key="6">
    <source>
        <dbReference type="PIRSR" id="PIRSR637944-1"/>
    </source>
</evidence>
<evidence type="ECO:0000256" key="3">
    <source>
        <dbReference type="ARBA" id="ARBA00022862"/>
    </source>
</evidence>
<dbReference type="SUPFAM" id="SSF52833">
    <property type="entry name" value="Thioredoxin-like"/>
    <property type="match status" value="1"/>
</dbReference>
<reference evidence="9" key="1">
    <citation type="journal article" date="2016" name="Genome Announc.">
        <title>Genome sequences of three species of Hanseniaspora isolated from spontaneous wine fermentations.</title>
        <authorList>
            <person name="Sternes P.R."/>
            <person name="Lee D."/>
            <person name="Kutyna D.R."/>
            <person name="Borneman A.R."/>
        </authorList>
    </citation>
    <scope>NUCLEOTIDE SEQUENCE [LARGE SCALE GENOMIC DNA]</scope>
    <source>
        <strain evidence="9">AWRI3578</strain>
    </source>
</reference>
<dbReference type="AlphaFoldDB" id="A0A1E5RFX6"/>
<dbReference type="PROSITE" id="PS51352">
    <property type="entry name" value="THIOREDOXIN_2"/>
    <property type="match status" value="1"/>
</dbReference>
<dbReference type="GO" id="GO:0005829">
    <property type="term" value="C:cytosol"/>
    <property type="evidence" value="ECO:0007669"/>
    <property type="project" value="TreeGrafter"/>
</dbReference>
<dbReference type="Gene3D" id="3.40.30.10">
    <property type="entry name" value="Glutaredoxin"/>
    <property type="match status" value="1"/>
</dbReference>
<comment type="similarity">
    <text evidence="1">Belongs to the peroxiredoxin family. Prx5 subfamily.</text>
</comment>
<dbReference type="GO" id="GO:0005739">
    <property type="term" value="C:mitochondrion"/>
    <property type="evidence" value="ECO:0007669"/>
    <property type="project" value="TreeGrafter"/>
</dbReference>
<protein>
    <submittedName>
        <fullName evidence="8">Peroxiredoxin-5, mitochondrial</fullName>
    </submittedName>
</protein>
<comment type="caution">
    <text evidence="8">The sequence shown here is derived from an EMBL/GenBank/DDBJ whole genome shotgun (WGS) entry which is preliminary data.</text>
</comment>
<evidence type="ECO:0000313" key="8">
    <source>
        <dbReference type="EMBL" id="OEJ85820.1"/>
    </source>
</evidence>
<keyword evidence="5" id="KW-0676">Redox-active center</keyword>
<dbReference type="EMBL" id="LPNL01000005">
    <property type="protein sequence ID" value="OEJ85820.1"/>
    <property type="molecule type" value="Genomic_DNA"/>
</dbReference>
<dbReference type="GO" id="GO:0045454">
    <property type="term" value="P:cell redox homeostasis"/>
    <property type="evidence" value="ECO:0007669"/>
    <property type="project" value="TreeGrafter"/>
</dbReference>
<gene>
    <name evidence="8" type="ORF">AWRI3578_g2452</name>
</gene>
<evidence type="ECO:0000256" key="1">
    <source>
        <dbReference type="ARBA" id="ARBA00010505"/>
    </source>
</evidence>
<dbReference type="GO" id="GO:0042744">
    <property type="term" value="P:hydrogen peroxide catabolic process"/>
    <property type="evidence" value="ECO:0007669"/>
    <property type="project" value="TreeGrafter"/>
</dbReference>
<dbReference type="InterPro" id="IPR013740">
    <property type="entry name" value="Redoxin"/>
</dbReference>
<dbReference type="Pfam" id="PF08534">
    <property type="entry name" value="Redoxin"/>
    <property type="match status" value="1"/>
</dbReference>
<evidence type="ECO:0000313" key="9">
    <source>
        <dbReference type="Proteomes" id="UP000095605"/>
    </source>
</evidence>
<dbReference type="PANTHER" id="PTHR10430">
    <property type="entry name" value="PEROXIREDOXIN"/>
    <property type="match status" value="1"/>
</dbReference>
<dbReference type="InterPro" id="IPR037944">
    <property type="entry name" value="PRX5-like"/>
</dbReference>
<dbReference type="GO" id="GO:0005777">
    <property type="term" value="C:peroxisome"/>
    <property type="evidence" value="ECO:0007669"/>
    <property type="project" value="TreeGrafter"/>
</dbReference>
<dbReference type="OrthoDB" id="1882547at2759"/>
<evidence type="ECO:0000259" key="7">
    <source>
        <dbReference type="PROSITE" id="PS51352"/>
    </source>
</evidence>
<feature type="active site" description="Cysteine sulfenic acid (-SOH) intermediate" evidence="6">
    <location>
        <position position="69"/>
    </location>
</feature>
<proteinExistence type="inferred from homology"/>
<dbReference type="InterPro" id="IPR036249">
    <property type="entry name" value="Thioredoxin-like_sf"/>
</dbReference>
<accession>A0A1E5RFX6</accession>